<name>G4TKX3_SERID</name>
<protein>
    <submittedName>
        <fullName evidence="3">Uncharacterized protein</fullName>
    </submittedName>
</protein>
<proteinExistence type="predicted"/>
<evidence type="ECO:0000256" key="2">
    <source>
        <dbReference type="SAM" id="Phobius"/>
    </source>
</evidence>
<dbReference type="EMBL" id="CAFZ01000142">
    <property type="protein sequence ID" value="CCA71966.1"/>
    <property type="molecule type" value="Genomic_DNA"/>
</dbReference>
<feature type="transmembrane region" description="Helical" evidence="2">
    <location>
        <begin position="36"/>
        <end position="53"/>
    </location>
</feature>
<dbReference type="HOGENOM" id="CLU_085458_0_1_1"/>
<dbReference type="AlphaFoldDB" id="G4TKX3"/>
<dbReference type="InParanoid" id="G4TKX3"/>
<dbReference type="Proteomes" id="UP000007148">
    <property type="component" value="Unassembled WGS sequence"/>
</dbReference>
<keyword evidence="2" id="KW-1133">Transmembrane helix</keyword>
<keyword evidence="4" id="KW-1185">Reference proteome</keyword>
<reference evidence="3 4" key="1">
    <citation type="journal article" date="2011" name="PLoS Pathog.">
        <title>Endophytic Life Strategies Decoded by Genome and Transcriptome Analyses of the Mutualistic Root Symbiont Piriformospora indica.</title>
        <authorList>
            <person name="Zuccaro A."/>
            <person name="Lahrmann U."/>
            <person name="Guldener U."/>
            <person name="Langen G."/>
            <person name="Pfiffi S."/>
            <person name="Biedenkopf D."/>
            <person name="Wong P."/>
            <person name="Samans B."/>
            <person name="Grimm C."/>
            <person name="Basiewicz M."/>
            <person name="Murat C."/>
            <person name="Martin F."/>
            <person name="Kogel K.H."/>
        </authorList>
    </citation>
    <scope>NUCLEOTIDE SEQUENCE [LARGE SCALE GENOMIC DNA]</scope>
    <source>
        <strain evidence="3 4">DSM 11827</strain>
    </source>
</reference>
<evidence type="ECO:0000313" key="4">
    <source>
        <dbReference type="Proteomes" id="UP000007148"/>
    </source>
</evidence>
<feature type="region of interest" description="Disordered" evidence="1">
    <location>
        <begin position="1"/>
        <end position="23"/>
    </location>
</feature>
<evidence type="ECO:0000313" key="3">
    <source>
        <dbReference type="EMBL" id="CCA71966.1"/>
    </source>
</evidence>
<keyword evidence="2" id="KW-0812">Transmembrane</keyword>
<gene>
    <name evidence="3" type="ORF">PIIN_05901</name>
</gene>
<keyword evidence="2" id="KW-0472">Membrane</keyword>
<evidence type="ECO:0000256" key="1">
    <source>
        <dbReference type="SAM" id="MobiDB-lite"/>
    </source>
</evidence>
<sequence>MAPALSNPNPIEEEEKLYPTNTTPVKHRRLQRRRRFIIVFAFFALALLLFARPPETIATPFSTVITTVKSWFSCHTETDMSTLPKSTTTNAAGWHARAVEHAKTSTDAAYVPKKEDLVVSVLINSPVEPEGFTMALFKPSHVVDASGRVLNIASSDYEAFETLVDKIKELPSTGSFGGQWRVKHARTSYPIDRILIPGHAEVGVYGWSKDADELEEETQGYTNLPKELQTFVGLAKEAREGYTRGHRDEAVVSQVLAFSN</sequence>
<dbReference type="OMA" id="GSFRNTW"/>
<organism evidence="3 4">
    <name type="scientific">Serendipita indica (strain DSM 11827)</name>
    <name type="common">Root endophyte fungus</name>
    <name type="synonym">Piriformospora indica</name>
    <dbReference type="NCBI Taxonomy" id="1109443"/>
    <lineage>
        <taxon>Eukaryota</taxon>
        <taxon>Fungi</taxon>
        <taxon>Dikarya</taxon>
        <taxon>Basidiomycota</taxon>
        <taxon>Agaricomycotina</taxon>
        <taxon>Agaricomycetes</taxon>
        <taxon>Sebacinales</taxon>
        <taxon>Serendipitaceae</taxon>
        <taxon>Serendipita</taxon>
    </lineage>
</organism>
<dbReference type="eggNOG" id="ENOG502SSUA">
    <property type="taxonomic scope" value="Eukaryota"/>
</dbReference>
<comment type="caution">
    <text evidence="3">The sequence shown here is derived from an EMBL/GenBank/DDBJ whole genome shotgun (WGS) entry which is preliminary data.</text>
</comment>
<dbReference type="OrthoDB" id="3006153at2759"/>
<accession>G4TKX3</accession>